<dbReference type="InterPro" id="IPR051908">
    <property type="entry name" value="Ribosomal_N-acetyltransferase"/>
</dbReference>
<dbReference type="PANTHER" id="PTHR43441">
    <property type="entry name" value="RIBOSOMAL-PROTEIN-SERINE ACETYLTRANSFERASE"/>
    <property type="match status" value="1"/>
</dbReference>
<dbReference type="PANTHER" id="PTHR43441:SF10">
    <property type="entry name" value="ACETYLTRANSFERASE"/>
    <property type="match status" value="1"/>
</dbReference>
<sequence length="172" mass="19342">MPLDPPPSGLASERLLLRPFEADDADEIFACITPSLTRYMAWEPLPSREAFASVWRSWGTLAEVGSDYIFVIRRRDGLFLGLAGLHRAGSRTPELGIWIREDEHGRGYGREAVGALADWASEDPAVRYFEYPVAEANLASRRIAEGLGGIPKAERRDRKYTAVIYHVPRRSR</sequence>
<dbReference type="PROSITE" id="PS51186">
    <property type="entry name" value="GNAT"/>
    <property type="match status" value="1"/>
</dbReference>
<keyword evidence="2" id="KW-0808">Transferase</keyword>
<dbReference type="EMBL" id="PUEJ01000004">
    <property type="protein sequence ID" value="PRH87509.1"/>
    <property type="molecule type" value="Genomic_DNA"/>
</dbReference>
<dbReference type="AlphaFoldDB" id="A0A2S9QDS8"/>
<dbReference type="Pfam" id="PF13302">
    <property type="entry name" value="Acetyltransf_3"/>
    <property type="match status" value="1"/>
</dbReference>
<gene>
    <name evidence="2" type="ORF">C5L14_12935</name>
</gene>
<dbReference type="InterPro" id="IPR000182">
    <property type="entry name" value="GNAT_dom"/>
</dbReference>
<feature type="domain" description="N-acetyltransferase" evidence="1">
    <location>
        <begin position="15"/>
        <end position="170"/>
    </location>
</feature>
<evidence type="ECO:0000313" key="3">
    <source>
        <dbReference type="Proteomes" id="UP000237682"/>
    </source>
</evidence>
<keyword evidence="3" id="KW-1185">Reference proteome</keyword>
<comment type="caution">
    <text evidence="2">The sequence shown here is derived from an EMBL/GenBank/DDBJ whole genome shotgun (WGS) entry which is preliminary data.</text>
</comment>
<organism evidence="2 3">
    <name type="scientific">Labrys okinawensis</name>
    <dbReference type="NCBI Taxonomy" id="346911"/>
    <lineage>
        <taxon>Bacteria</taxon>
        <taxon>Pseudomonadati</taxon>
        <taxon>Pseudomonadota</taxon>
        <taxon>Alphaproteobacteria</taxon>
        <taxon>Hyphomicrobiales</taxon>
        <taxon>Xanthobacteraceae</taxon>
        <taxon>Labrys</taxon>
    </lineage>
</organism>
<evidence type="ECO:0000313" key="2">
    <source>
        <dbReference type="EMBL" id="PRH87509.1"/>
    </source>
</evidence>
<dbReference type="Gene3D" id="3.40.630.30">
    <property type="match status" value="1"/>
</dbReference>
<proteinExistence type="predicted"/>
<dbReference type="GO" id="GO:0008999">
    <property type="term" value="F:protein-N-terminal-alanine acetyltransferase activity"/>
    <property type="evidence" value="ECO:0007669"/>
    <property type="project" value="TreeGrafter"/>
</dbReference>
<dbReference type="GO" id="GO:1990189">
    <property type="term" value="F:protein N-terminal-serine acetyltransferase activity"/>
    <property type="evidence" value="ECO:0007669"/>
    <property type="project" value="TreeGrafter"/>
</dbReference>
<protein>
    <submittedName>
        <fullName evidence="2">GNAT family N-acetyltransferase</fullName>
    </submittedName>
</protein>
<name>A0A2S9QDS8_9HYPH</name>
<dbReference type="RefSeq" id="WP_105862439.1">
    <property type="nucleotide sequence ID" value="NZ_PUEJ01000004.1"/>
</dbReference>
<reference evidence="2 3" key="1">
    <citation type="submission" date="2018-02" db="EMBL/GenBank/DDBJ databases">
        <title>Whole genome sequencing of endophytic bacterium.</title>
        <authorList>
            <person name="Eedara R."/>
            <person name="Podile A.R."/>
        </authorList>
    </citation>
    <scope>NUCLEOTIDE SEQUENCE [LARGE SCALE GENOMIC DNA]</scope>
    <source>
        <strain evidence="2 3">RP1T</strain>
    </source>
</reference>
<dbReference type="GO" id="GO:0005737">
    <property type="term" value="C:cytoplasm"/>
    <property type="evidence" value="ECO:0007669"/>
    <property type="project" value="TreeGrafter"/>
</dbReference>
<dbReference type="Proteomes" id="UP000237682">
    <property type="component" value="Unassembled WGS sequence"/>
</dbReference>
<dbReference type="OrthoDB" id="6293260at2"/>
<evidence type="ECO:0000259" key="1">
    <source>
        <dbReference type="PROSITE" id="PS51186"/>
    </source>
</evidence>
<dbReference type="InterPro" id="IPR016181">
    <property type="entry name" value="Acyl_CoA_acyltransferase"/>
</dbReference>
<accession>A0A2S9QDS8</accession>
<dbReference type="SUPFAM" id="SSF55729">
    <property type="entry name" value="Acyl-CoA N-acyltransferases (Nat)"/>
    <property type="match status" value="1"/>
</dbReference>